<dbReference type="Pfam" id="PF13896">
    <property type="entry name" value="Glyco_transf_49"/>
    <property type="match status" value="2"/>
</dbReference>
<proteinExistence type="predicted"/>
<dbReference type="GO" id="GO:0042285">
    <property type="term" value="F:xylosyltransferase activity"/>
    <property type="evidence" value="ECO:0007669"/>
    <property type="project" value="TreeGrafter"/>
</dbReference>
<dbReference type="InterPro" id="IPR051292">
    <property type="entry name" value="Xyl/GlcA_transferase"/>
</dbReference>
<organism evidence="8 9">
    <name type="scientific">Coprinellus micaceus</name>
    <name type="common">Glistening ink-cap mushroom</name>
    <name type="synonym">Coprinus micaceus</name>
    <dbReference type="NCBI Taxonomy" id="71717"/>
    <lineage>
        <taxon>Eukaryota</taxon>
        <taxon>Fungi</taxon>
        <taxon>Dikarya</taxon>
        <taxon>Basidiomycota</taxon>
        <taxon>Agaricomycotina</taxon>
        <taxon>Agaricomycetes</taxon>
        <taxon>Agaricomycetidae</taxon>
        <taxon>Agaricales</taxon>
        <taxon>Agaricineae</taxon>
        <taxon>Psathyrellaceae</taxon>
        <taxon>Coprinellus</taxon>
    </lineage>
</organism>
<keyword evidence="4 7" id="KW-1133">Transmembrane helix</keyword>
<protein>
    <recommendedName>
        <fullName evidence="10">Glycosyltransferase family 49 protein</fullName>
    </recommendedName>
</protein>
<dbReference type="Proteomes" id="UP000298030">
    <property type="component" value="Unassembled WGS sequence"/>
</dbReference>
<keyword evidence="6" id="KW-0325">Glycoprotein</keyword>
<keyword evidence="3" id="KW-0735">Signal-anchor</keyword>
<dbReference type="GO" id="GO:0016020">
    <property type="term" value="C:membrane"/>
    <property type="evidence" value="ECO:0007669"/>
    <property type="project" value="UniProtKB-SubCell"/>
</dbReference>
<dbReference type="OrthoDB" id="411524at2759"/>
<dbReference type="GO" id="GO:0015020">
    <property type="term" value="F:glucuronosyltransferase activity"/>
    <property type="evidence" value="ECO:0007669"/>
    <property type="project" value="TreeGrafter"/>
</dbReference>
<comment type="subcellular location">
    <subcellularLocation>
        <location evidence="1">Membrane</location>
        <topology evidence="1">Single-pass type II membrane protein</topology>
    </subcellularLocation>
</comment>
<dbReference type="EMBL" id="QPFP01000023">
    <property type="protein sequence ID" value="TEB30337.1"/>
    <property type="molecule type" value="Genomic_DNA"/>
</dbReference>
<keyword evidence="2 7" id="KW-0812">Transmembrane</keyword>
<evidence type="ECO:0000313" key="9">
    <source>
        <dbReference type="Proteomes" id="UP000298030"/>
    </source>
</evidence>
<evidence type="ECO:0000256" key="7">
    <source>
        <dbReference type="SAM" id="Phobius"/>
    </source>
</evidence>
<dbReference type="STRING" id="71717.A0A4Y7T828"/>
<evidence type="ECO:0000256" key="2">
    <source>
        <dbReference type="ARBA" id="ARBA00022692"/>
    </source>
</evidence>
<gene>
    <name evidence="8" type="ORF">FA13DRAFT_545563</name>
</gene>
<keyword evidence="5 7" id="KW-0472">Membrane</keyword>
<comment type="caution">
    <text evidence="8">The sequence shown here is derived from an EMBL/GenBank/DDBJ whole genome shotgun (WGS) entry which is preliminary data.</text>
</comment>
<dbReference type="PANTHER" id="PTHR12270">
    <property type="entry name" value="GLYCOSYLTRANSFERASE-RELATED"/>
    <property type="match status" value="1"/>
</dbReference>
<evidence type="ECO:0000256" key="6">
    <source>
        <dbReference type="ARBA" id="ARBA00023180"/>
    </source>
</evidence>
<evidence type="ECO:0000256" key="4">
    <source>
        <dbReference type="ARBA" id="ARBA00022989"/>
    </source>
</evidence>
<dbReference type="PANTHER" id="PTHR12270:SF25">
    <property type="entry name" value="GLYCOSYLTRANSFERASE-LIKE PROTEIN LARGE"/>
    <property type="match status" value="1"/>
</dbReference>
<evidence type="ECO:0000256" key="1">
    <source>
        <dbReference type="ARBA" id="ARBA00004606"/>
    </source>
</evidence>
<evidence type="ECO:0000313" key="8">
    <source>
        <dbReference type="EMBL" id="TEB30337.1"/>
    </source>
</evidence>
<accession>A0A4Y7T828</accession>
<evidence type="ECO:0000256" key="3">
    <source>
        <dbReference type="ARBA" id="ARBA00022968"/>
    </source>
</evidence>
<reference evidence="8 9" key="1">
    <citation type="journal article" date="2019" name="Nat. Ecol. Evol.">
        <title>Megaphylogeny resolves global patterns of mushroom evolution.</title>
        <authorList>
            <person name="Varga T."/>
            <person name="Krizsan K."/>
            <person name="Foldi C."/>
            <person name="Dima B."/>
            <person name="Sanchez-Garcia M."/>
            <person name="Sanchez-Ramirez S."/>
            <person name="Szollosi G.J."/>
            <person name="Szarkandi J.G."/>
            <person name="Papp V."/>
            <person name="Albert L."/>
            <person name="Andreopoulos W."/>
            <person name="Angelini C."/>
            <person name="Antonin V."/>
            <person name="Barry K.W."/>
            <person name="Bougher N.L."/>
            <person name="Buchanan P."/>
            <person name="Buyck B."/>
            <person name="Bense V."/>
            <person name="Catcheside P."/>
            <person name="Chovatia M."/>
            <person name="Cooper J."/>
            <person name="Damon W."/>
            <person name="Desjardin D."/>
            <person name="Finy P."/>
            <person name="Geml J."/>
            <person name="Haridas S."/>
            <person name="Hughes K."/>
            <person name="Justo A."/>
            <person name="Karasinski D."/>
            <person name="Kautmanova I."/>
            <person name="Kiss B."/>
            <person name="Kocsube S."/>
            <person name="Kotiranta H."/>
            <person name="LaButti K.M."/>
            <person name="Lechner B.E."/>
            <person name="Liimatainen K."/>
            <person name="Lipzen A."/>
            <person name="Lukacs Z."/>
            <person name="Mihaltcheva S."/>
            <person name="Morgado L.N."/>
            <person name="Niskanen T."/>
            <person name="Noordeloos M.E."/>
            <person name="Ohm R.A."/>
            <person name="Ortiz-Santana B."/>
            <person name="Ovrebo C."/>
            <person name="Racz N."/>
            <person name="Riley R."/>
            <person name="Savchenko A."/>
            <person name="Shiryaev A."/>
            <person name="Soop K."/>
            <person name="Spirin V."/>
            <person name="Szebenyi C."/>
            <person name="Tomsovsky M."/>
            <person name="Tulloss R.E."/>
            <person name="Uehling J."/>
            <person name="Grigoriev I.V."/>
            <person name="Vagvolgyi C."/>
            <person name="Papp T."/>
            <person name="Martin F.M."/>
            <person name="Miettinen O."/>
            <person name="Hibbett D.S."/>
            <person name="Nagy L.G."/>
        </authorList>
    </citation>
    <scope>NUCLEOTIDE SEQUENCE [LARGE SCALE GENOMIC DNA]</scope>
    <source>
        <strain evidence="8 9">FP101781</strain>
    </source>
</reference>
<dbReference type="AlphaFoldDB" id="A0A4Y7T828"/>
<name>A0A4Y7T828_COPMI</name>
<evidence type="ECO:0000256" key="5">
    <source>
        <dbReference type="ARBA" id="ARBA00023136"/>
    </source>
</evidence>
<dbReference type="GO" id="GO:0035269">
    <property type="term" value="P:protein O-linked glycosylation via mannose"/>
    <property type="evidence" value="ECO:0007669"/>
    <property type="project" value="TreeGrafter"/>
</dbReference>
<keyword evidence="9" id="KW-1185">Reference proteome</keyword>
<feature type="transmembrane region" description="Helical" evidence="7">
    <location>
        <begin position="12"/>
        <end position="33"/>
    </location>
</feature>
<evidence type="ECO:0008006" key="10">
    <source>
        <dbReference type="Google" id="ProtNLM"/>
    </source>
</evidence>
<sequence>MSPLTRAWHLCLLSYVVASVLYTTSFLVVHLFGTPIKTLGLGISPKSPLWIAKDTWDISQIADIGTSQSQSTQDMVALVEDPGIAFPLESELLTLNTWPQANSTARYVASTQGKPLALEEELIFSKAFATSMNPSKIIPYFYEASERFRHDDVTITSIITSDRLDVLVRLVEKYKGPISVTFHIKNTTNEVQPILERLGKVYAVSELMSRFVDVHLVIDSFDRQFNTWRNIARLFARTDFILMLDIDFFPCTDFRLSLQKNPWIRRQLQTGLAAMVLPAFEYTNFEEGRNFSNFPSKKPELLRLVKSKKIDMFHAVWKPGHNSTDYARFYSASPGEIYEVKEYQSAYEPYVIFKKVGPPWCEERFVGYGGNKAACLFEMFLSGIKYFVLADHFLIHQNHLYEETARRSERKYNRKVYAGFKEEVCFRYLRSYRDAGTLNTTRAKNAVAECKKLRSVRVSAPQLLGD</sequence>